<keyword evidence="6 8" id="KW-0472">Membrane</keyword>
<evidence type="ECO:0000313" key="11">
    <source>
        <dbReference type="EMBL" id="KAK3055592.1"/>
    </source>
</evidence>
<dbReference type="GO" id="GO:0016020">
    <property type="term" value="C:membrane"/>
    <property type="evidence" value="ECO:0007669"/>
    <property type="project" value="UniProtKB-SubCell"/>
</dbReference>
<evidence type="ECO:0000256" key="2">
    <source>
        <dbReference type="ARBA" id="ARBA00010642"/>
    </source>
</evidence>
<evidence type="ECO:0000256" key="7">
    <source>
        <dbReference type="SAM" id="MobiDB-lite"/>
    </source>
</evidence>
<feature type="region of interest" description="Disordered" evidence="7">
    <location>
        <begin position="642"/>
        <end position="666"/>
    </location>
</feature>
<feature type="transmembrane region" description="Helical" evidence="8">
    <location>
        <begin position="207"/>
        <end position="229"/>
    </location>
</feature>
<comment type="caution">
    <text evidence="11">The sequence shown here is derived from an EMBL/GenBank/DDBJ whole genome shotgun (WGS) entry which is preliminary data.</text>
</comment>
<keyword evidence="3 8" id="KW-0812">Transmembrane</keyword>
<dbReference type="SMART" id="SM01320">
    <property type="entry name" value="TRP_N"/>
    <property type="match status" value="1"/>
</dbReference>
<feature type="region of interest" description="Disordered" evidence="7">
    <location>
        <begin position="1125"/>
        <end position="1161"/>
    </location>
</feature>
<feature type="compositionally biased region" description="Polar residues" evidence="7">
    <location>
        <begin position="1037"/>
        <end position="1047"/>
    </location>
</feature>
<evidence type="ECO:0000256" key="5">
    <source>
        <dbReference type="ARBA" id="ARBA00022989"/>
    </source>
</evidence>
<feature type="region of interest" description="Disordered" evidence="7">
    <location>
        <begin position="903"/>
        <end position="975"/>
    </location>
</feature>
<evidence type="ECO:0000256" key="9">
    <source>
        <dbReference type="SAM" id="SignalP"/>
    </source>
</evidence>
<evidence type="ECO:0000256" key="8">
    <source>
        <dbReference type="SAM" id="Phobius"/>
    </source>
</evidence>
<dbReference type="Pfam" id="PF06011">
    <property type="entry name" value="TRP"/>
    <property type="match status" value="1"/>
</dbReference>
<feature type="region of interest" description="Disordered" evidence="7">
    <location>
        <begin position="1291"/>
        <end position="1318"/>
    </location>
</feature>
<keyword evidence="4 9" id="KW-0732">Signal</keyword>
<feature type="transmembrane region" description="Helical" evidence="8">
    <location>
        <begin position="343"/>
        <end position="367"/>
    </location>
</feature>
<dbReference type="InterPro" id="IPR040241">
    <property type="entry name" value="TRP_Flc/Pkd2-like"/>
</dbReference>
<proteinExistence type="inferred from homology"/>
<feature type="region of interest" description="Disordered" evidence="7">
    <location>
        <begin position="855"/>
        <end position="879"/>
    </location>
</feature>
<dbReference type="EMBL" id="JAWDJX010000008">
    <property type="protein sequence ID" value="KAK3055592.1"/>
    <property type="molecule type" value="Genomic_DNA"/>
</dbReference>
<organism evidence="11 12">
    <name type="scientific">Extremus antarcticus</name>
    <dbReference type="NCBI Taxonomy" id="702011"/>
    <lineage>
        <taxon>Eukaryota</taxon>
        <taxon>Fungi</taxon>
        <taxon>Dikarya</taxon>
        <taxon>Ascomycota</taxon>
        <taxon>Pezizomycotina</taxon>
        <taxon>Dothideomycetes</taxon>
        <taxon>Dothideomycetidae</taxon>
        <taxon>Mycosphaerellales</taxon>
        <taxon>Extremaceae</taxon>
        <taxon>Extremus</taxon>
    </lineage>
</organism>
<dbReference type="CDD" id="cd06174">
    <property type="entry name" value="MFS"/>
    <property type="match status" value="1"/>
</dbReference>
<feature type="transmembrane region" description="Helical" evidence="8">
    <location>
        <begin position="387"/>
        <end position="408"/>
    </location>
</feature>
<feature type="chain" id="PRO_5042504404" description="ML-like domain-containing protein" evidence="9">
    <location>
        <begin position="25"/>
        <end position="2054"/>
    </location>
</feature>
<feature type="region of interest" description="Disordered" evidence="7">
    <location>
        <begin position="803"/>
        <end position="826"/>
    </location>
</feature>
<comment type="similarity">
    <text evidence="2">Belongs to the transient receptor potential (TRP) ion channel family.</text>
</comment>
<gene>
    <name evidence="11" type="ORF">LTR09_003512</name>
</gene>
<evidence type="ECO:0000256" key="3">
    <source>
        <dbReference type="ARBA" id="ARBA00022692"/>
    </source>
</evidence>
<feature type="region of interest" description="Disordered" evidence="7">
    <location>
        <begin position="1247"/>
        <end position="1270"/>
    </location>
</feature>
<dbReference type="InterPro" id="IPR032800">
    <property type="entry name" value="TRP_N"/>
</dbReference>
<keyword evidence="12" id="KW-1185">Reference proteome</keyword>
<sequence length="2054" mass="224385">MAVFPRCAPLALLSAAFLHSLVRSAFIPFENCLADSTINSNPLILQWDPLYLDAKFDTASPNNLRVTLYGNVTGQQVEGNYPPPSDPQWQNDNITFGKIANVGSANKLSTLLANFEVLTYQAYEAKGSRFCDHVVNGSCPLGPLFDGNASNPYDLHTFSLEHDFGSPYQFSTLASTIRVISGDVNAPDVACVSANITPDLGPSITGLLVWLPAVILIIKGVATLAAAIFSPWGSWDIFRWSSNYGRDEDLLRLVTPGFGDCLQYIQFVTLMGSLTLQYPGFFQPAVSQTAWSLLLFNQSFVSGGDGTQSLQDGIYVTNGQYGIATLRQLVGISASYDVWACMAIYLLAIAGGIVVLCQLGFLARWVFRAVSKTSEEDLRSKNLPFTAGNMVRLMLNFFILPIVALSLFQLVISNMSPVKVIAPAAVLLVILILTLCWILYVIFSTKPRTILFDDMPTVLLYGPLYNTYSDSAAPFALVPVIITFVRAVAFGAAQQSGTAQIILLAICEVILILTLKGFRPFQNQTSMNAYHTFFSVVRLITIMLSVAFVPSLGVTEAPKGWIGYTILLLHACVLVFGFFLNSAQTLIEVAVRSLGLAGSAAQSGAVRGNILGWRALKKRQDRSAANDRGSMASNAAIMRDTHHEDGRARSMSASSQQLLGAGASTPNPRRISGFDNFSNGGDGVASPDPGADPGYMAVAQGASPHKASIAIKTDGEAFYRPPRRRTMDVLTPGAQSRSVVEPEFAFQDAVAQSASTRDSEVNVAGKDSPVPAYFRDRADSDGQAQGTRPDYAVREVDQYYRGAALSDQPTRKLKTGPANPESPAASAQTWFQRLVFGVKSRNQKDTTKGFEVVRSSRMPPGMQPEDAEDVEMQTSPPMHVEPYRDSPEMQQGHLQAAAGVERSVSPLEDGGNAARPSKDSGVSAMRQHMHPGLRAEYPARDRSMSAHSRSRPSLDVRSGSAMGSRNDHRPSSEYGEERIARISEVPSLAPIQTVGGMDIPSRFNSRRSANLDSNSDRGWLQHVDNISWNHAAPPLRSPNSRNFSQRTPVVPERSAYRSQSPHVPHRESNLQSYEEPAGFLVLGGDDEDDESRPNSFFNTHHHRAADSIHRNSFGAIAAMQASSAEVFGGSPPEQQSIPLSDIPKTPTRKRSTTQTPRKARLQQEDIPWTAARCNRLLRTIASRIHILRRLSENDFAEQSLRTPKTKRKRDISVDPVVEKLGSKLAALETPSRGDDPEWFPTTEKKGVARTYGGKGRPRKTEAAANDTQGGEGVGFRTPFIRRILRPDAAVSPADDAYSTSSRLAQMSRKGRQDSIQPKTHAERALKTLLDSFDGLLASTNSRTTGSRRGASSMLGMCLRKIPAYIDYEQNYAEEVEYDYAFDGIETVYLDLERLGGSSWHGLRQVTRAHAVSMIVDAMAERMWPLKSLDALMDICAKHDAVLEGQRLLRSWLVSSKGKIEKPVEKFVELCVKSESVGFMFRTLGDLLGVGTLKCSELSNIAELWQELPVAMARRSHQTSAAAFLERYAIACAGLVGESIDDSTTASNNVGVLCATIPLVTSMCLMANHRNALSEDGASGMVDQVQRVVLKVAANLRSPARLNDTRHPDHSRNFDSRLLVEDLFLTSGLVVSETKPKFDSSSDTIGLEILARLLFERDLRAKQRDSVRQASIDKDRAARVCKALKCIESSDRFAAQDITKRTCVGLHQAGEKQHDEATSTMASLAIEVAAIWAEYRGDNASHAFADDIRRRALGCSRSTTDVRASQSPNAVIGFRWEEDIGEYVATTPFEQASSESKSTDGSILSLDSGIGLSESDTPSRKPTVTAVQHIHEKSPTICTRPDEVSSLDHNSPDVVDDVHDLRANKQAFVPTSTDEELSATKYGQNLAHTGVGDFPPTADQQKEDELEFDPTTPCLLQWRAHNRRLLSRDVCDDRDELSMSPCKSKVLDIEPKLREGAGVSHSHEAADKSEPETFIPTKSVAADERDELAMTPRFARPPGTPAPKKKTGTKAPRRTRARAVEATPARMTLRSQRKARPVGEGSHGLGSVSDDELGV</sequence>
<name>A0AAJ0DK96_9PEZI</name>
<dbReference type="GO" id="GO:0055085">
    <property type="term" value="P:transmembrane transport"/>
    <property type="evidence" value="ECO:0007669"/>
    <property type="project" value="TreeGrafter"/>
</dbReference>
<evidence type="ECO:0000256" key="6">
    <source>
        <dbReference type="ARBA" id="ARBA00023136"/>
    </source>
</evidence>
<dbReference type="InterPro" id="IPR010308">
    <property type="entry name" value="TRP_C"/>
</dbReference>
<evidence type="ECO:0000313" key="12">
    <source>
        <dbReference type="Proteomes" id="UP001271007"/>
    </source>
</evidence>
<evidence type="ECO:0000256" key="1">
    <source>
        <dbReference type="ARBA" id="ARBA00004141"/>
    </source>
</evidence>
<dbReference type="Proteomes" id="UP001271007">
    <property type="component" value="Unassembled WGS sequence"/>
</dbReference>
<dbReference type="PANTHER" id="PTHR31145:SF6">
    <property type="entry name" value="INTEGRAL MEMBRANE PROTEIN (AFU_ORTHOLOGUE AFUA_7G01610)"/>
    <property type="match status" value="1"/>
</dbReference>
<dbReference type="Pfam" id="PF14558">
    <property type="entry name" value="TRP_N"/>
    <property type="match status" value="1"/>
</dbReference>
<feature type="transmembrane region" description="Helical" evidence="8">
    <location>
        <begin position="471"/>
        <end position="489"/>
    </location>
</feature>
<feature type="transmembrane region" description="Helical" evidence="8">
    <location>
        <begin position="561"/>
        <end position="580"/>
    </location>
</feature>
<evidence type="ECO:0000259" key="10">
    <source>
        <dbReference type="SMART" id="SM01320"/>
    </source>
</evidence>
<feature type="transmembrane region" description="Helical" evidence="8">
    <location>
        <begin position="420"/>
        <end position="443"/>
    </location>
</feature>
<feature type="domain" description="ML-like" evidence="10">
    <location>
        <begin position="23"/>
        <end position="203"/>
    </location>
</feature>
<feature type="region of interest" description="Disordered" evidence="7">
    <location>
        <begin position="1977"/>
        <end position="2054"/>
    </location>
</feature>
<feature type="region of interest" description="Disordered" evidence="7">
    <location>
        <begin position="1031"/>
        <end position="1074"/>
    </location>
</feature>
<feature type="compositionally biased region" description="Basic residues" evidence="7">
    <location>
        <begin position="2002"/>
        <end position="2016"/>
    </location>
</feature>
<keyword evidence="5 8" id="KW-1133">Transmembrane helix</keyword>
<comment type="subcellular location">
    <subcellularLocation>
        <location evidence="1">Membrane</location>
        <topology evidence="1">Multi-pass membrane protein</topology>
    </subcellularLocation>
</comment>
<evidence type="ECO:0000256" key="4">
    <source>
        <dbReference type="ARBA" id="ARBA00022729"/>
    </source>
</evidence>
<feature type="transmembrane region" description="Helical" evidence="8">
    <location>
        <begin position="501"/>
        <end position="518"/>
    </location>
</feature>
<protein>
    <recommendedName>
        <fullName evidence="10">ML-like domain-containing protein</fullName>
    </recommendedName>
</protein>
<dbReference type="PANTHER" id="PTHR31145">
    <property type="entry name" value="INTEGRAL MEMBRANE PROTEIN (AFU_ORTHOLOGUE AFUA_7G01610)"/>
    <property type="match status" value="1"/>
</dbReference>
<feature type="compositionally biased region" description="Basic and acidic residues" evidence="7">
    <location>
        <begin position="965"/>
        <end position="975"/>
    </location>
</feature>
<feature type="transmembrane region" description="Helical" evidence="8">
    <location>
        <begin position="530"/>
        <end position="549"/>
    </location>
</feature>
<accession>A0AAJ0DK96</accession>
<reference evidence="11" key="1">
    <citation type="submission" date="2023-04" db="EMBL/GenBank/DDBJ databases">
        <title>Black Yeasts Isolated from many extreme environments.</title>
        <authorList>
            <person name="Coleine C."/>
            <person name="Stajich J.E."/>
            <person name="Selbmann L."/>
        </authorList>
    </citation>
    <scope>NUCLEOTIDE SEQUENCE</scope>
    <source>
        <strain evidence="11">CCFEE 5312</strain>
    </source>
</reference>
<feature type="signal peptide" evidence="9">
    <location>
        <begin position="1"/>
        <end position="24"/>
    </location>
</feature>